<reference evidence="2 3" key="1">
    <citation type="submission" date="2018-11" db="EMBL/GenBank/DDBJ databases">
        <title>Genome assembly of Steccherinum ochraceum LE-BIN_3174, the white-rot fungus of the Steccherinaceae family (The Residual Polyporoid clade, Polyporales, Basidiomycota).</title>
        <authorList>
            <person name="Fedorova T.V."/>
            <person name="Glazunova O.A."/>
            <person name="Landesman E.O."/>
            <person name="Moiseenko K.V."/>
            <person name="Psurtseva N.V."/>
            <person name="Savinova O.S."/>
            <person name="Shakhova N.V."/>
            <person name="Tyazhelova T.V."/>
            <person name="Vasina D.V."/>
        </authorList>
    </citation>
    <scope>NUCLEOTIDE SEQUENCE [LARGE SCALE GENOMIC DNA]</scope>
    <source>
        <strain evidence="2 3">LE-BIN_3174</strain>
    </source>
</reference>
<feature type="region of interest" description="Disordered" evidence="1">
    <location>
        <begin position="22"/>
        <end position="67"/>
    </location>
</feature>
<feature type="compositionally biased region" description="Polar residues" evidence="1">
    <location>
        <begin position="151"/>
        <end position="161"/>
    </location>
</feature>
<accession>A0A4R0RDH2</accession>
<proteinExistence type="predicted"/>
<evidence type="ECO:0000313" key="2">
    <source>
        <dbReference type="EMBL" id="TCD65402.1"/>
    </source>
</evidence>
<dbReference type="EMBL" id="RWJN01000182">
    <property type="protein sequence ID" value="TCD65402.1"/>
    <property type="molecule type" value="Genomic_DNA"/>
</dbReference>
<feature type="region of interest" description="Disordered" evidence="1">
    <location>
        <begin position="114"/>
        <end position="176"/>
    </location>
</feature>
<gene>
    <name evidence="2" type="ORF">EIP91_002701</name>
</gene>
<dbReference type="OrthoDB" id="2596481at2759"/>
<keyword evidence="3" id="KW-1185">Reference proteome</keyword>
<sequence>MTSSLSGSGFLSPDSFSLIHSREATDSSESYSSFEDPSSEDEIVWSLSENDNDIDSGDESQSPVFIRSQGAFSPATFSDDDIVVLSRPGTVTARYQSLAAPGSVEALANTLSNLNVNPRRPNLKPKNAAPTSPKSPRRKKRKAPGPAKTASTFASTSNQSPPKAPGKRGKKVQAEPAVPVAARAAAKDDVRIVVDDVSEVGEPSAYEEAVQYVSEVLANPAPAANSNLKLLHALIIELGLAPTTQIDSLGTAVEVLPRSLRAARALLKSQVFLNVVDYLAVRSKGLDALRSVMHPSRSALTQSIRSERKKMPAKEVKKSGLGVLLVTCYR</sequence>
<evidence type="ECO:0000256" key="1">
    <source>
        <dbReference type="SAM" id="MobiDB-lite"/>
    </source>
</evidence>
<organism evidence="2 3">
    <name type="scientific">Steccherinum ochraceum</name>
    <dbReference type="NCBI Taxonomy" id="92696"/>
    <lineage>
        <taxon>Eukaryota</taxon>
        <taxon>Fungi</taxon>
        <taxon>Dikarya</taxon>
        <taxon>Basidiomycota</taxon>
        <taxon>Agaricomycotina</taxon>
        <taxon>Agaricomycetes</taxon>
        <taxon>Polyporales</taxon>
        <taxon>Steccherinaceae</taxon>
        <taxon>Steccherinum</taxon>
    </lineage>
</organism>
<feature type="compositionally biased region" description="Low complexity" evidence="1">
    <location>
        <begin position="27"/>
        <end position="36"/>
    </location>
</feature>
<dbReference type="Proteomes" id="UP000292702">
    <property type="component" value="Unassembled WGS sequence"/>
</dbReference>
<evidence type="ECO:0000313" key="3">
    <source>
        <dbReference type="Proteomes" id="UP000292702"/>
    </source>
</evidence>
<comment type="caution">
    <text evidence="2">The sequence shown here is derived from an EMBL/GenBank/DDBJ whole genome shotgun (WGS) entry which is preliminary data.</text>
</comment>
<protein>
    <submittedName>
        <fullName evidence="2">Uncharacterized protein</fullName>
    </submittedName>
</protein>
<name>A0A4R0RDH2_9APHY</name>
<dbReference type="AlphaFoldDB" id="A0A4R0RDH2"/>